<comment type="similarity">
    <text evidence="3 11">Belongs to the PIGV family.</text>
</comment>
<evidence type="ECO:0000256" key="11">
    <source>
        <dbReference type="RuleBase" id="RU363112"/>
    </source>
</evidence>
<evidence type="ECO:0000256" key="9">
    <source>
        <dbReference type="ARBA" id="ARBA00022989"/>
    </source>
</evidence>
<keyword evidence="4 11" id="KW-0337">GPI-anchor biosynthesis</keyword>
<feature type="transmembrane region" description="Helical" evidence="11">
    <location>
        <begin position="339"/>
        <end position="359"/>
    </location>
</feature>
<keyword evidence="8 11" id="KW-0256">Endoplasmic reticulum</keyword>
<feature type="transmembrane region" description="Helical" evidence="11">
    <location>
        <begin position="135"/>
        <end position="157"/>
    </location>
</feature>
<dbReference type="PANTHER" id="PTHR12468:SF2">
    <property type="entry name" value="GPI MANNOSYLTRANSFERASE 2"/>
    <property type="match status" value="1"/>
</dbReference>
<evidence type="ECO:0000256" key="8">
    <source>
        <dbReference type="ARBA" id="ARBA00022824"/>
    </source>
</evidence>
<comment type="function">
    <text evidence="11">Mannosyltransferase involved in glycosylphosphatidylinositol-anchor biosynthesis.</text>
</comment>
<name>A0A158QBA5_ENTVE</name>
<evidence type="ECO:0000256" key="10">
    <source>
        <dbReference type="ARBA" id="ARBA00023136"/>
    </source>
</evidence>
<proteinExistence type="inferred from homology"/>
<dbReference type="EC" id="2.4.1.-" evidence="11"/>
<evidence type="ECO:0000256" key="1">
    <source>
        <dbReference type="ARBA" id="ARBA00004477"/>
    </source>
</evidence>
<dbReference type="GO" id="GO:0004376">
    <property type="term" value="F:GPI mannosyltransferase activity"/>
    <property type="evidence" value="ECO:0007669"/>
    <property type="project" value="InterPro"/>
</dbReference>
<evidence type="ECO:0000256" key="5">
    <source>
        <dbReference type="ARBA" id="ARBA00022676"/>
    </source>
</evidence>
<keyword evidence="7 11" id="KW-0812">Transmembrane</keyword>
<reference evidence="12" key="1">
    <citation type="submission" date="2016-04" db="UniProtKB">
        <authorList>
            <consortium name="WormBaseParasite"/>
        </authorList>
    </citation>
    <scope>IDENTIFICATION</scope>
</reference>
<comment type="caution">
    <text evidence="11">Lacks conserved residue(s) required for the propagation of feature annotation.</text>
</comment>
<accession>A0A158QBA5</accession>
<evidence type="ECO:0000256" key="3">
    <source>
        <dbReference type="ARBA" id="ARBA00008698"/>
    </source>
</evidence>
<dbReference type="GO" id="GO:0000009">
    <property type="term" value="F:alpha-1,6-mannosyltransferase activity"/>
    <property type="evidence" value="ECO:0007669"/>
    <property type="project" value="InterPro"/>
</dbReference>
<feature type="transmembrane region" description="Helical" evidence="11">
    <location>
        <begin position="193"/>
        <end position="209"/>
    </location>
</feature>
<dbReference type="GO" id="GO:0005789">
    <property type="term" value="C:endoplasmic reticulum membrane"/>
    <property type="evidence" value="ECO:0007669"/>
    <property type="project" value="UniProtKB-SubCell"/>
</dbReference>
<dbReference type="WBParaSite" id="EVEC_0000885701-mRNA-1">
    <property type="protein sequence ID" value="EVEC_0000885701-mRNA-1"/>
    <property type="gene ID" value="EVEC_0000885701"/>
</dbReference>
<keyword evidence="6 11" id="KW-0808">Transferase</keyword>
<feature type="transmembrane region" description="Helical" evidence="11">
    <location>
        <begin position="310"/>
        <end position="332"/>
    </location>
</feature>
<comment type="pathway">
    <text evidence="2 11">Glycolipid biosynthesis; glycosylphosphatidylinositol-anchor biosynthesis.</text>
</comment>
<dbReference type="PANTHER" id="PTHR12468">
    <property type="entry name" value="GPI MANNOSYLTRANSFERASE 2"/>
    <property type="match status" value="1"/>
</dbReference>
<comment type="subcellular location">
    <subcellularLocation>
        <location evidence="1 11">Endoplasmic reticulum membrane</location>
        <topology evidence="1 11">Multi-pass membrane protein</topology>
    </subcellularLocation>
</comment>
<keyword evidence="9 11" id="KW-1133">Transmembrane helix</keyword>
<evidence type="ECO:0000256" key="4">
    <source>
        <dbReference type="ARBA" id="ARBA00022502"/>
    </source>
</evidence>
<dbReference type="GO" id="GO:0006506">
    <property type="term" value="P:GPI anchor biosynthetic process"/>
    <property type="evidence" value="ECO:0007669"/>
    <property type="project" value="UniProtKB-UniPathway"/>
</dbReference>
<keyword evidence="5 11" id="KW-0328">Glycosyltransferase</keyword>
<evidence type="ECO:0000256" key="7">
    <source>
        <dbReference type="ARBA" id="ARBA00022692"/>
    </source>
</evidence>
<keyword evidence="10 11" id="KW-0472">Membrane</keyword>
<feature type="transmembrane region" description="Helical" evidence="11">
    <location>
        <begin position="106"/>
        <end position="123"/>
    </location>
</feature>
<evidence type="ECO:0000256" key="2">
    <source>
        <dbReference type="ARBA" id="ARBA00004687"/>
    </source>
</evidence>
<dbReference type="AlphaFoldDB" id="A0A158QBA5"/>
<feature type="transmembrane region" description="Helical" evidence="11">
    <location>
        <begin position="417"/>
        <end position="436"/>
    </location>
</feature>
<dbReference type="UniPathway" id="UPA00196"/>
<protein>
    <recommendedName>
        <fullName evidence="11">GPI mannosyltransferase 2</fullName>
        <ecNumber evidence="11">2.4.1.-</ecNumber>
    </recommendedName>
</protein>
<dbReference type="Pfam" id="PF04188">
    <property type="entry name" value="Mannosyl_trans2"/>
    <property type="match status" value="2"/>
</dbReference>
<evidence type="ECO:0000313" key="12">
    <source>
        <dbReference type="WBParaSite" id="EVEC_0000885701-mRNA-1"/>
    </source>
</evidence>
<organism evidence="12">
    <name type="scientific">Enterobius vermicularis</name>
    <name type="common">Human pinworm</name>
    <dbReference type="NCBI Taxonomy" id="51028"/>
    <lineage>
        <taxon>Eukaryota</taxon>
        <taxon>Metazoa</taxon>
        <taxon>Ecdysozoa</taxon>
        <taxon>Nematoda</taxon>
        <taxon>Chromadorea</taxon>
        <taxon>Rhabditida</taxon>
        <taxon>Spirurina</taxon>
        <taxon>Oxyuridomorpha</taxon>
        <taxon>Oxyuroidea</taxon>
        <taxon>Oxyuridae</taxon>
        <taxon>Enterobius</taxon>
    </lineage>
</organism>
<evidence type="ECO:0000256" key="6">
    <source>
        <dbReference type="ARBA" id="ARBA00022679"/>
    </source>
</evidence>
<sequence>LIAWILSSEGWKLGFNYCISFRLQGRDDWSSSDAAFVFRQCLISRLYIFLIEVPSAVLFNNLIKIDSESISFLDGAVRKSLSGFSRWDAVHFLHIAEYGYTFENSLAFFPLFPFSIYFLTRLWCWFTPFLSFSTALLTTAVCFNLVAFLTGGQLLYIMLLRLSASRKTALIGCIVFSLNPSSIFFSASYSESLFFALTLAGMLMLYDDSTSSAIRYYISACLFALAFLTRSNGLLNIGYIGFRLLQDMMYYSDGEKYLWDESKADFVSKSLSWYYPSKSYCSLSRSFFNPLPVFYAPIQMKYWNVGFLQYWRWIKLPCFLLALPALIIVAVLRVLRDRYTVLPFLLHALFLSLSGFFVYNVEVTTRILFSSSPFMYLILAKFMDLKTPNITTDETKLPKGLPFLITFRKMGLLNRLLLCYLLGYFLIGSALHINWLPFV</sequence>
<dbReference type="GO" id="GO:0031501">
    <property type="term" value="C:mannosyltransferase complex"/>
    <property type="evidence" value="ECO:0007669"/>
    <property type="project" value="TreeGrafter"/>
</dbReference>
<feature type="transmembrane region" description="Helical" evidence="11">
    <location>
        <begin position="216"/>
        <end position="242"/>
    </location>
</feature>
<dbReference type="InterPro" id="IPR007315">
    <property type="entry name" value="PIG-V/Gpi18"/>
</dbReference>